<keyword evidence="8" id="KW-0496">Mitochondrion</keyword>
<dbReference type="Pfam" id="PF01459">
    <property type="entry name" value="Porin_3"/>
    <property type="match status" value="1"/>
</dbReference>
<keyword evidence="12" id="KW-1185">Reference proteome</keyword>
<dbReference type="InterPro" id="IPR027246">
    <property type="entry name" value="Porin_Euk/Tom40"/>
</dbReference>
<evidence type="ECO:0000313" key="12">
    <source>
        <dbReference type="Proteomes" id="UP001295684"/>
    </source>
</evidence>
<keyword evidence="6" id="KW-1000">Mitochondrion outer membrane</keyword>
<evidence type="ECO:0000256" key="6">
    <source>
        <dbReference type="ARBA" id="ARBA00022787"/>
    </source>
</evidence>
<accession>A0AAD1XIF3</accession>
<comment type="subcellular location">
    <subcellularLocation>
        <location evidence="1">Mitochondrion outer membrane</location>
        <topology evidence="1">Multi-pass membrane protein</topology>
    </subcellularLocation>
</comment>
<evidence type="ECO:0000256" key="7">
    <source>
        <dbReference type="ARBA" id="ARBA00022927"/>
    </source>
</evidence>
<keyword evidence="9" id="KW-0472">Membrane</keyword>
<evidence type="ECO:0000256" key="1">
    <source>
        <dbReference type="ARBA" id="ARBA00004374"/>
    </source>
</evidence>
<keyword evidence="4" id="KW-1134">Transmembrane beta strand</keyword>
<name>A0AAD1XIF3_EUPCR</name>
<evidence type="ECO:0000256" key="5">
    <source>
        <dbReference type="ARBA" id="ARBA00022692"/>
    </source>
</evidence>
<keyword evidence="7" id="KW-0653">Protein transport</keyword>
<evidence type="ECO:0000313" key="11">
    <source>
        <dbReference type="EMBL" id="CAI2373374.1"/>
    </source>
</evidence>
<sequence length="364" mass="40889">MLHKAGLVGMPIAYFFTKPKMALCDPGSPQVPPQAPPQAQGPPKPADEQAELQKILEENPFAAADPEEMERMLQAGNKNKLPKPPQFSRLTIPIKMLTTCEALDGIRFDFSMGLSEKFQLGGTWNFSNTKPSNFSLMTMYSPNMSPVNQEGMNFINCKKDINGKMELVANYHILKDLIFKAEGFFPNDNMEASHISYEIMKEFKDFHVSAKTGGGSYSLSLMKTFNRDLFGGFEAMWHPQIRDFIFNYGFKYNTGNHTLIGQYIPIAKKDAFTLGYINRASKQLHLFSEFRGGFEGQSETALGFKLRFNTGMVTGTMNSQLKMSSSIQMMMDQMIMTMFNTSMDFQRPEKPITFGISLSIGGGM</sequence>
<feature type="compositionally biased region" description="Pro residues" evidence="10">
    <location>
        <begin position="29"/>
        <end position="44"/>
    </location>
</feature>
<evidence type="ECO:0000256" key="10">
    <source>
        <dbReference type="SAM" id="MobiDB-lite"/>
    </source>
</evidence>
<evidence type="ECO:0000256" key="2">
    <source>
        <dbReference type="ARBA" id="ARBA00010510"/>
    </source>
</evidence>
<dbReference type="Proteomes" id="UP001295684">
    <property type="component" value="Unassembled WGS sequence"/>
</dbReference>
<dbReference type="Gene3D" id="2.40.160.10">
    <property type="entry name" value="Porin"/>
    <property type="match status" value="1"/>
</dbReference>
<dbReference type="PANTHER" id="PTHR10802">
    <property type="entry name" value="MITOCHONDRIAL IMPORT RECEPTOR SUBUNIT TOM40"/>
    <property type="match status" value="1"/>
</dbReference>
<dbReference type="GO" id="GO:0008320">
    <property type="term" value="F:protein transmembrane transporter activity"/>
    <property type="evidence" value="ECO:0007669"/>
    <property type="project" value="InterPro"/>
</dbReference>
<evidence type="ECO:0000256" key="4">
    <source>
        <dbReference type="ARBA" id="ARBA00022452"/>
    </source>
</evidence>
<evidence type="ECO:0000256" key="3">
    <source>
        <dbReference type="ARBA" id="ARBA00022448"/>
    </source>
</evidence>
<comment type="similarity">
    <text evidence="2">Belongs to the Tom40 family.</text>
</comment>
<keyword evidence="5" id="KW-0812">Transmembrane</keyword>
<dbReference type="GO" id="GO:0005741">
    <property type="term" value="C:mitochondrial outer membrane"/>
    <property type="evidence" value="ECO:0007669"/>
    <property type="project" value="UniProtKB-SubCell"/>
</dbReference>
<comment type="caution">
    <text evidence="11">The sequence shown here is derived from an EMBL/GenBank/DDBJ whole genome shotgun (WGS) entry which is preliminary data.</text>
</comment>
<dbReference type="GO" id="GO:0030150">
    <property type="term" value="P:protein import into mitochondrial matrix"/>
    <property type="evidence" value="ECO:0007669"/>
    <property type="project" value="InterPro"/>
</dbReference>
<organism evidence="11 12">
    <name type="scientific">Euplotes crassus</name>
    <dbReference type="NCBI Taxonomy" id="5936"/>
    <lineage>
        <taxon>Eukaryota</taxon>
        <taxon>Sar</taxon>
        <taxon>Alveolata</taxon>
        <taxon>Ciliophora</taxon>
        <taxon>Intramacronucleata</taxon>
        <taxon>Spirotrichea</taxon>
        <taxon>Hypotrichia</taxon>
        <taxon>Euplotida</taxon>
        <taxon>Euplotidae</taxon>
        <taxon>Moneuplotes</taxon>
    </lineage>
</organism>
<protein>
    <submittedName>
        <fullName evidence="11">Uncharacterized protein</fullName>
    </submittedName>
</protein>
<keyword evidence="3" id="KW-0813">Transport</keyword>
<evidence type="ECO:0000256" key="9">
    <source>
        <dbReference type="ARBA" id="ARBA00023136"/>
    </source>
</evidence>
<dbReference type="InterPro" id="IPR023614">
    <property type="entry name" value="Porin_dom_sf"/>
</dbReference>
<feature type="region of interest" description="Disordered" evidence="10">
    <location>
        <begin position="25"/>
        <end position="49"/>
    </location>
</feature>
<proteinExistence type="inferred from homology"/>
<gene>
    <name evidence="11" type="ORF">ECRASSUSDP1_LOCUS14718</name>
</gene>
<dbReference type="AlphaFoldDB" id="A0AAD1XIF3"/>
<reference evidence="11" key="1">
    <citation type="submission" date="2023-07" db="EMBL/GenBank/DDBJ databases">
        <authorList>
            <consortium name="AG Swart"/>
            <person name="Singh M."/>
            <person name="Singh A."/>
            <person name="Seah K."/>
            <person name="Emmerich C."/>
        </authorList>
    </citation>
    <scope>NUCLEOTIDE SEQUENCE</scope>
    <source>
        <strain evidence="11">DP1</strain>
    </source>
</reference>
<dbReference type="EMBL" id="CAMPGE010014718">
    <property type="protein sequence ID" value="CAI2373374.1"/>
    <property type="molecule type" value="Genomic_DNA"/>
</dbReference>
<dbReference type="InterPro" id="IPR037930">
    <property type="entry name" value="Tom40"/>
</dbReference>
<evidence type="ECO:0000256" key="8">
    <source>
        <dbReference type="ARBA" id="ARBA00023128"/>
    </source>
</evidence>